<feature type="non-terminal residue" evidence="2">
    <location>
        <position position="38"/>
    </location>
</feature>
<dbReference type="AlphaFoldDB" id="A0A4Y2ESE4"/>
<comment type="caution">
    <text evidence="2">The sequence shown here is derived from an EMBL/GenBank/DDBJ whole genome shotgun (WGS) entry which is preliminary data.</text>
</comment>
<evidence type="ECO:0000313" key="2">
    <source>
        <dbReference type="EMBL" id="GBM32153.1"/>
    </source>
</evidence>
<dbReference type="EMBL" id="BGPR01093743">
    <property type="protein sequence ID" value="GBM32153.1"/>
    <property type="molecule type" value="Genomic_DNA"/>
</dbReference>
<name>A0A4Y2ESE4_ARAVE</name>
<proteinExistence type="predicted"/>
<keyword evidence="3" id="KW-1185">Reference proteome</keyword>
<evidence type="ECO:0000313" key="3">
    <source>
        <dbReference type="Proteomes" id="UP000499080"/>
    </source>
</evidence>
<feature type="region of interest" description="Disordered" evidence="1">
    <location>
        <begin position="19"/>
        <end position="38"/>
    </location>
</feature>
<dbReference type="Proteomes" id="UP000499080">
    <property type="component" value="Unassembled WGS sequence"/>
</dbReference>
<organism evidence="2 3">
    <name type="scientific">Araneus ventricosus</name>
    <name type="common">Orbweaver spider</name>
    <name type="synonym">Epeira ventricosa</name>
    <dbReference type="NCBI Taxonomy" id="182803"/>
    <lineage>
        <taxon>Eukaryota</taxon>
        <taxon>Metazoa</taxon>
        <taxon>Ecdysozoa</taxon>
        <taxon>Arthropoda</taxon>
        <taxon>Chelicerata</taxon>
        <taxon>Arachnida</taxon>
        <taxon>Araneae</taxon>
        <taxon>Araneomorphae</taxon>
        <taxon>Entelegynae</taxon>
        <taxon>Araneoidea</taxon>
        <taxon>Araneidae</taxon>
        <taxon>Araneus</taxon>
    </lineage>
</organism>
<evidence type="ECO:0000256" key="1">
    <source>
        <dbReference type="SAM" id="MobiDB-lite"/>
    </source>
</evidence>
<sequence>MKRTCKSLKEDTLTYQMSRSGKVSALEPEGSSFDTRFH</sequence>
<protein>
    <submittedName>
        <fullName evidence="2">Uncharacterized protein</fullName>
    </submittedName>
</protein>
<reference evidence="2 3" key="1">
    <citation type="journal article" date="2019" name="Sci. Rep.">
        <title>Orb-weaving spider Araneus ventricosus genome elucidates the spidroin gene catalogue.</title>
        <authorList>
            <person name="Kono N."/>
            <person name="Nakamura H."/>
            <person name="Ohtoshi R."/>
            <person name="Moran D.A.P."/>
            <person name="Shinohara A."/>
            <person name="Yoshida Y."/>
            <person name="Fujiwara M."/>
            <person name="Mori M."/>
            <person name="Tomita M."/>
            <person name="Arakawa K."/>
        </authorList>
    </citation>
    <scope>NUCLEOTIDE SEQUENCE [LARGE SCALE GENOMIC DNA]</scope>
</reference>
<accession>A0A4Y2ESE4</accession>
<gene>
    <name evidence="2" type="ORF">AVEN_19764_1</name>
</gene>